<keyword evidence="1" id="KW-0812">Transmembrane</keyword>
<keyword evidence="1" id="KW-1133">Transmembrane helix</keyword>
<dbReference type="AlphaFoldDB" id="A0A2S0MNL8"/>
<keyword evidence="1" id="KW-0472">Membrane</keyword>
<feature type="transmembrane region" description="Helical" evidence="1">
    <location>
        <begin position="137"/>
        <end position="158"/>
    </location>
</feature>
<dbReference type="RefSeq" id="WP_106471785.1">
    <property type="nucleotide sequence ID" value="NZ_CP027665.1"/>
</dbReference>
<evidence type="ECO:0000256" key="1">
    <source>
        <dbReference type="SAM" id="Phobius"/>
    </source>
</evidence>
<feature type="transmembrane region" description="Helical" evidence="1">
    <location>
        <begin position="12"/>
        <end position="34"/>
    </location>
</feature>
<feature type="transmembrane region" description="Helical" evidence="1">
    <location>
        <begin position="55"/>
        <end position="75"/>
    </location>
</feature>
<keyword evidence="3" id="KW-1185">Reference proteome</keyword>
<evidence type="ECO:0000313" key="3">
    <source>
        <dbReference type="Proteomes" id="UP000237655"/>
    </source>
</evidence>
<feature type="transmembrane region" description="Helical" evidence="1">
    <location>
        <begin position="106"/>
        <end position="125"/>
    </location>
</feature>
<gene>
    <name evidence="2" type="ORF">C6Y53_06930</name>
</gene>
<dbReference type="KEGG" id="thas:C6Y53_06930"/>
<dbReference type="Proteomes" id="UP000237655">
    <property type="component" value="Chromosome"/>
</dbReference>
<name>A0A2S0MNL8_9RHOB</name>
<sequence length="249" mass="27908">MFLHRVRTGARTATPVPILLSLFLSFFGFAPVLMRFVTAPLRYYRLTRDPGARQAMVNLFAWSLLIQYVVGTSFYNPSGAVDETGRQGVFAVLETAQNPVFAEVLVLFWLVLLLLPAWPTVHYWSRRTEGSTEPAQYWALMIGFGALGNLLNTAYYASSQHLLPLLATNPQTSQTSQFWGMAHTHLFDALWAGLAVVAAINLYRIDRRLTWKPFLTGLAMLAVLGTLFENAVTLGLSLLWPDSLLLWII</sequence>
<accession>A0A2S0MNL8</accession>
<organism evidence="2 3">
    <name type="scientific">Pukyongiella litopenaei</name>
    <dbReference type="NCBI Taxonomy" id="2605946"/>
    <lineage>
        <taxon>Bacteria</taxon>
        <taxon>Pseudomonadati</taxon>
        <taxon>Pseudomonadota</taxon>
        <taxon>Alphaproteobacteria</taxon>
        <taxon>Rhodobacterales</taxon>
        <taxon>Paracoccaceae</taxon>
        <taxon>Pukyongiella</taxon>
    </lineage>
</organism>
<dbReference type="EMBL" id="CP027665">
    <property type="protein sequence ID" value="AVO37474.1"/>
    <property type="molecule type" value="Genomic_DNA"/>
</dbReference>
<feature type="transmembrane region" description="Helical" evidence="1">
    <location>
        <begin position="178"/>
        <end position="203"/>
    </location>
</feature>
<reference evidence="3" key="1">
    <citation type="submission" date="2018-03" db="EMBL/GenBank/DDBJ databases">
        <title>Genomic analysis of the strain SH-1 isolated from shrimp intestine.</title>
        <authorList>
            <person name="Kim Y.-S."/>
            <person name="Kim S.-E."/>
            <person name="Kim K.-H."/>
        </authorList>
    </citation>
    <scope>NUCLEOTIDE SEQUENCE [LARGE SCALE GENOMIC DNA]</scope>
    <source>
        <strain evidence="3">SH-1</strain>
    </source>
</reference>
<protein>
    <submittedName>
        <fullName evidence="2">Uncharacterized protein</fullName>
    </submittedName>
</protein>
<proteinExistence type="predicted"/>
<feature type="transmembrane region" description="Helical" evidence="1">
    <location>
        <begin position="215"/>
        <end position="240"/>
    </location>
</feature>
<evidence type="ECO:0000313" key="2">
    <source>
        <dbReference type="EMBL" id="AVO37474.1"/>
    </source>
</evidence>